<evidence type="ECO:0000256" key="2">
    <source>
        <dbReference type="ARBA" id="ARBA00010532"/>
    </source>
</evidence>
<protein>
    <submittedName>
        <fullName evidence="8">Uncharacterized protein</fullName>
    </submittedName>
</protein>
<dbReference type="Pfam" id="PF01130">
    <property type="entry name" value="CD36"/>
    <property type="match status" value="1"/>
</dbReference>
<keyword evidence="3 7" id="KW-0812">Transmembrane</keyword>
<comment type="subcellular location">
    <subcellularLocation>
        <location evidence="1">Membrane</location>
    </subcellularLocation>
</comment>
<evidence type="ECO:0000256" key="7">
    <source>
        <dbReference type="SAM" id="Phobius"/>
    </source>
</evidence>
<keyword evidence="6" id="KW-0325">Glycoprotein</keyword>
<evidence type="ECO:0000313" key="8">
    <source>
        <dbReference type="EnsemblMetazoa" id="CJA42391.1"/>
    </source>
</evidence>
<evidence type="ECO:0000256" key="4">
    <source>
        <dbReference type="ARBA" id="ARBA00022989"/>
    </source>
</evidence>
<dbReference type="AlphaFoldDB" id="A0A8R1EUF9"/>
<evidence type="ECO:0000256" key="3">
    <source>
        <dbReference type="ARBA" id="ARBA00022692"/>
    </source>
</evidence>
<reference evidence="9" key="1">
    <citation type="submission" date="2010-08" db="EMBL/GenBank/DDBJ databases">
        <authorList>
            <consortium name="Caenorhabditis japonica Sequencing Consortium"/>
            <person name="Wilson R.K."/>
        </authorList>
    </citation>
    <scope>NUCLEOTIDE SEQUENCE [LARGE SCALE GENOMIC DNA]</scope>
    <source>
        <strain evidence="9">DF5081</strain>
    </source>
</reference>
<organism evidence="8 9">
    <name type="scientific">Caenorhabditis japonica</name>
    <dbReference type="NCBI Taxonomy" id="281687"/>
    <lineage>
        <taxon>Eukaryota</taxon>
        <taxon>Metazoa</taxon>
        <taxon>Ecdysozoa</taxon>
        <taxon>Nematoda</taxon>
        <taxon>Chromadorea</taxon>
        <taxon>Rhabditida</taxon>
        <taxon>Rhabditina</taxon>
        <taxon>Rhabditomorpha</taxon>
        <taxon>Rhabditoidea</taxon>
        <taxon>Rhabditidae</taxon>
        <taxon>Peloderinae</taxon>
        <taxon>Caenorhabditis</taxon>
    </lineage>
</organism>
<dbReference type="GO" id="GO:0016020">
    <property type="term" value="C:membrane"/>
    <property type="evidence" value="ECO:0007669"/>
    <property type="project" value="UniProtKB-SubCell"/>
</dbReference>
<dbReference type="InterPro" id="IPR002159">
    <property type="entry name" value="CD36_fam"/>
</dbReference>
<evidence type="ECO:0000313" key="9">
    <source>
        <dbReference type="Proteomes" id="UP000005237"/>
    </source>
</evidence>
<reference evidence="8" key="2">
    <citation type="submission" date="2022-06" db="UniProtKB">
        <authorList>
            <consortium name="EnsemblMetazoa"/>
        </authorList>
    </citation>
    <scope>IDENTIFICATION</scope>
    <source>
        <strain evidence="8">DF5081</strain>
    </source>
</reference>
<keyword evidence="5 7" id="KW-0472">Membrane</keyword>
<dbReference type="Proteomes" id="UP000005237">
    <property type="component" value="Unassembled WGS sequence"/>
</dbReference>
<keyword evidence="9" id="KW-1185">Reference proteome</keyword>
<evidence type="ECO:0000256" key="5">
    <source>
        <dbReference type="ARBA" id="ARBA00023136"/>
    </source>
</evidence>
<evidence type="ECO:0000256" key="1">
    <source>
        <dbReference type="ARBA" id="ARBA00004370"/>
    </source>
</evidence>
<keyword evidence="4 7" id="KW-1133">Transmembrane helix</keyword>
<accession>A0A8R1EUF9</accession>
<sequence>MPNAMIPLFWQESSPDLAQFIYNEVWFGFVLIPRLMQVLQFIALGLGLGLIVILVFLQFRRRKVSSQKIVANGTSEPN</sequence>
<name>A0A8R1EUF9_CAEJA</name>
<proteinExistence type="inferred from homology"/>
<comment type="similarity">
    <text evidence="2">Belongs to the CD36 family.</text>
</comment>
<evidence type="ECO:0000256" key="6">
    <source>
        <dbReference type="ARBA" id="ARBA00023180"/>
    </source>
</evidence>
<dbReference type="EnsemblMetazoa" id="CJA42391.1">
    <property type="protein sequence ID" value="CJA42391.1"/>
    <property type="gene ID" value="WBGene00218239"/>
</dbReference>
<feature type="transmembrane region" description="Helical" evidence="7">
    <location>
        <begin position="38"/>
        <end position="59"/>
    </location>
</feature>